<keyword evidence="3" id="KW-1185">Reference proteome</keyword>
<reference evidence="2 3" key="1">
    <citation type="submission" date="2016-10" db="EMBL/GenBank/DDBJ databases">
        <title>Genome sequence of the basidiomycete white-rot fungus Trametes pubescens.</title>
        <authorList>
            <person name="Makela M.R."/>
            <person name="Granchi Z."/>
            <person name="Peng M."/>
            <person name="De Vries R.P."/>
            <person name="Grigoriev I."/>
            <person name="Riley R."/>
            <person name="Hilden K."/>
        </authorList>
    </citation>
    <scope>NUCLEOTIDE SEQUENCE [LARGE SCALE GENOMIC DNA]</scope>
    <source>
        <strain evidence="2 3">FBCC735</strain>
    </source>
</reference>
<evidence type="ECO:0000313" key="3">
    <source>
        <dbReference type="Proteomes" id="UP000184267"/>
    </source>
</evidence>
<accession>A0A1M2VR07</accession>
<dbReference type="EMBL" id="MNAD01000821">
    <property type="protein sequence ID" value="OJT10049.1"/>
    <property type="molecule type" value="Genomic_DNA"/>
</dbReference>
<proteinExistence type="predicted"/>
<protein>
    <submittedName>
        <fullName evidence="2">Uncharacterized protein</fullName>
    </submittedName>
</protein>
<gene>
    <name evidence="2" type="ORF">TRAPUB_13468</name>
</gene>
<feature type="region of interest" description="Disordered" evidence="1">
    <location>
        <begin position="1"/>
        <end position="26"/>
    </location>
</feature>
<organism evidence="2 3">
    <name type="scientific">Trametes pubescens</name>
    <name type="common">White-rot fungus</name>
    <dbReference type="NCBI Taxonomy" id="154538"/>
    <lineage>
        <taxon>Eukaryota</taxon>
        <taxon>Fungi</taxon>
        <taxon>Dikarya</taxon>
        <taxon>Basidiomycota</taxon>
        <taxon>Agaricomycotina</taxon>
        <taxon>Agaricomycetes</taxon>
        <taxon>Polyporales</taxon>
        <taxon>Polyporaceae</taxon>
        <taxon>Trametes</taxon>
    </lineage>
</organism>
<comment type="caution">
    <text evidence="2">The sequence shown here is derived from an EMBL/GenBank/DDBJ whole genome shotgun (WGS) entry which is preliminary data.</text>
</comment>
<dbReference type="AlphaFoldDB" id="A0A1M2VR07"/>
<name>A0A1M2VR07_TRAPU</name>
<evidence type="ECO:0000313" key="2">
    <source>
        <dbReference type="EMBL" id="OJT10049.1"/>
    </source>
</evidence>
<evidence type="ECO:0000256" key="1">
    <source>
        <dbReference type="SAM" id="MobiDB-lite"/>
    </source>
</evidence>
<feature type="compositionally biased region" description="Polar residues" evidence="1">
    <location>
        <begin position="1"/>
        <end position="10"/>
    </location>
</feature>
<sequence length="49" mass="5504">MPAQADSSQAGAARKSELEALSPAPAAFWTRRRGRRALLRHRGMERRKT</sequence>
<dbReference type="Proteomes" id="UP000184267">
    <property type="component" value="Unassembled WGS sequence"/>
</dbReference>